<evidence type="ECO:0000256" key="3">
    <source>
        <dbReference type="ARBA" id="ARBA00022670"/>
    </source>
</evidence>
<keyword evidence="2" id="KW-0121">Carboxypeptidase</keyword>
<keyword evidence="10" id="KW-1185">Reference proteome</keyword>
<sequence>MSLIKPKKLNKGDLIGIISPASSPDDLSRIEKGVLYLESLGYRVEVGKNVGKYYGYLAGTDEERLEDLHSMFQNKNVKAIFCVRGGYGSGRILDKINYNLIKKNPKIFVGYSDINALQLAFYSKIGLVSFIGPMLAVDFYDEISPFTEENFWKIITSDKKIGKISNPNSEKFFTLNKGKASGKIVGSNLTLITSLLGTEFFPKLNDSILLLEDIHEEPYRIDRMLNQLRLAKVFKQVKGIVLGNFIECVPKDPETRSFTLNEIIIDYFQNKCKLPLIYNVNHGHIKHNITIPIGLKCNLNATKGTLEIIENAVTK</sequence>
<evidence type="ECO:0000259" key="7">
    <source>
        <dbReference type="Pfam" id="PF02016"/>
    </source>
</evidence>
<evidence type="ECO:0000256" key="5">
    <source>
        <dbReference type="ARBA" id="ARBA00022825"/>
    </source>
</evidence>
<evidence type="ECO:0000256" key="2">
    <source>
        <dbReference type="ARBA" id="ARBA00022645"/>
    </source>
</evidence>
<dbReference type="SUPFAM" id="SSF141986">
    <property type="entry name" value="LD-carboxypeptidase A C-terminal domain-like"/>
    <property type="match status" value="1"/>
</dbReference>
<evidence type="ECO:0000256" key="6">
    <source>
        <dbReference type="PIRSR" id="PIRSR028757-1"/>
    </source>
</evidence>
<protein>
    <submittedName>
        <fullName evidence="9">LD-carboxypeptidase</fullName>
    </submittedName>
</protein>
<dbReference type="PIRSF" id="PIRSF028757">
    <property type="entry name" value="LD-carboxypeptidase"/>
    <property type="match status" value="1"/>
</dbReference>
<evidence type="ECO:0000313" key="10">
    <source>
        <dbReference type="Proteomes" id="UP001221302"/>
    </source>
</evidence>
<feature type="domain" description="LD-carboxypeptidase N-terminal" evidence="7">
    <location>
        <begin position="15"/>
        <end position="132"/>
    </location>
</feature>
<reference evidence="9" key="1">
    <citation type="submission" date="2023-03" db="EMBL/GenBank/DDBJ databases">
        <title>Stygiobacter electus gen. nov., sp. nov., facultatively anaerobic thermotolerant bacterium of the class Ignavibacteria from a well of Yessentuki mineral water deposit.</title>
        <authorList>
            <person name="Podosokorskaya O.A."/>
            <person name="Elcheninov A.G."/>
            <person name="Petrova N.F."/>
            <person name="Zavarzina D.G."/>
            <person name="Kublanov I.V."/>
            <person name="Merkel A.Y."/>
        </authorList>
    </citation>
    <scope>NUCLEOTIDE SEQUENCE</scope>
    <source>
        <strain evidence="9">09-Me</strain>
    </source>
</reference>
<dbReference type="Proteomes" id="UP001221302">
    <property type="component" value="Unassembled WGS sequence"/>
</dbReference>
<dbReference type="Gene3D" id="3.40.50.10740">
    <property type="entry name" value="Class I glutamine amidotransferase-like"/>
    <property type="match status" value="1"/>
</dbReference>
<feature type="active site" description="Charge relay system" evidence="6">
    <location>
        <position position="284"/>
    </location>
</feature>
<comment type="similarity">
    <text evidence="1">Belongs to the peptidase S66 family.</text>
</comment>
<dbReference type="PANTHER" id="PTHR30237:SF2">
    <property type="entry name" value="MUREIN TETRAPEPTIDE CARBOXYPEPTIDASE"/>
    <property type="match status" value="1"/>
</dbReference>
<dbReference type="PANTHER" id="PTHR30237">
    <property type="entry name" value="MURAMOYLTETRAPEPTIDE CARBOXYPEPTIDASE"/>
    <property type="match status" value="1"/>
</dbReference>
<name>A0AAE3P4N3_9BACT</name>
<dbReference type="InterPro" id="IPR040449">
    <property type="entry name" value="Peptidase_S66_N"/>
</dbReference>
<comment type="caution">
    <text evidence="9">The sequence shown here is derived from an EMBL/GenBank/DDBJ whole genome shotgun (WGS) entry which is preliminary data.</text>
</comment>
<dbReference type="Pfam" id="PF17676">
    <property type="entry name" value="Peptidase_S66C"/>
    <property type="match status" value="1"/>
</dbReference>
<organism evidence="9 10">
    <name type="scientific">Stygiobacter electus</name>
    <dbReference type="NCBI Taxonomy" id="3032292"/>
    <lineage>
        <taxon>Bacteria</taxon>
        <taxon>Pseudomonadati</taxon>
        <taxon>Ignavibacteriota</taxon>
        <taxon>Ignavibacteria</taxon>
        <taxon>Ignavibacteriales</taxon>
        <taxon>Melioribacteraceae</taxon>
        <taxon>Stygiobacter</taxon>
    </lineage>
</organism>
<keyword evidence="5" id="KW-0720">Serine protease</keyword>
<evidence type="ECO:0000313" key="9">
    <source>
        <dbReference type="EMBL" id="MDF1612910.1"/>
    </source>
</evidence>
<keyword evidence="3" id="KW-0645">Protease</keyword>
<dbReference type="GO" id="GO:0006508">
    <property type="term" value="P:proteolysis"/>
    <property type="evidence" value="ECO:0007669"/>
    <property type="project" value="UniProtKB-KW"/>
</dbReference>
<dbReference type="Pfam" id="PF02016">
    <property type="entry name" value="Peptidase_S66"/>
    <property type="match status" value="1"/>
</dbReference>
<feature type="domain" description="LD-carboxypeptidase C-terminal" evidence="8">
    <location>
        <begin position="181"/>
        <end position="299"/>
    </location>
</feature>
<feature type="active site" description="Charge relay system" evidence="6">
    <location>
        <position position="212"/>
    </location>
</feature>
<dbReference type="InterPro" id="IPR029062">
    <property type="entry name" value="Class_I_gatase-like"/>
</dbReference>
<dbReference type="RefSeq" id="WP_321536681.1">
    <property type="nucleotide sequence ID" value="NZ_JARGDL010000021.1"/>
</dbReference>
<feature type="active site" description="Nucleophile" evidence="6">
    <location>
        <position position="112"/>
    </location>
</feature>
<evidence type="ECO:0000256" key="4">
    <source>
        <dbReference type="ARBA" id="ARBA00022801"/>
    </source>
</evidence>
<keyword evidence="4" id="KW-0378">Hydrolase</keyword>
<dbReference type="InterPro" id="IPR027461">
    <property type="entry name" value="Carboxypeptidase_A_C_sf"/>
</dbReference>
<proteinExistence type="inferred from homology"/>
<dbReference type="EMBL" id="JARGDL010000021">
    <property type="protein sequence ID" value="MDF1612910.1"/>
    <property type="molecule type" value="Genomic_DNA"/>
</dbReference>
<gene>
    <name evidence="9" type="ORF">P0M35_12165</name>
</gene>
<dbReference type="InterPro" id="IPR003507">
    <property type="entry name" value="S66_fam"/>
</dbReference>
<dbReference type="Gene3D" id="3.50.30.60">
    <property type="entry name" value="LD-carboxypeptidase A C-terminal domain-like"/>
    <property type="match status" value="1"/>
</dbReference>
<dbReference type="SUPFAM" id="SSF52317">
    <property type="entry name" value="Class I glutamine amidotransferase-like"/>
    <property type="match status" value="1"/>
</dbReference>
<dbReference type="InterPro" id="IPR027478">
    <property type="entry name" value="LdcA_N"/>
</dbReference>
<dbReference type="InterPro" id="IPR040921">
    <property type="entry name" value="Peptidase_S66C"/>
</dbReference>
<evidence type="ECO:0000259" key="8">
    <source>
        <dbReference type="Pfam" id="PF17676"/>
    </source>
</evidence>
<accession>A0AAE3P4N3</accession>
<dbReference type="GO" id="GO:0004180">
    <property type="term" value="F:carboxypeptidase activity"/>
    <property type="evidence" value="ECO:0007669"/>
    <property type="project" value="UniProtKB-KW"/>
</dbReference>
<dbReference type="GO" id="GO:0008236">
    <property type="term" value="F:serine-type peptidase activity"/>
    <property type="evidence" value="ECO:0007669"/>
    <property type="project" value="UniProtKB-KW"/>
</dbReference>
<evidence type="ECO:0000256" key="1">
    <source>
        <dbReference type="ARBA" id="ARBA00010233"/>
    </source>
</evidence>
<dbReference type="AlphaFoldDB" id="A0AAE3P4N3"/>
<dbReference type="CDD" id="cd07025">
    <property type="entry name" value="Peptidase_S66"/>
    <property type="match status" value="1"/>
</dbReference>